<keyword evidence="1" id="KW-0472">Membrane</keyword>
<dbReference type="PANTHER" id="PTHR37309:SF1">
    <property type="entry name" value="SLR0284 PROTEIN"/>
    <property type="match status" value="1"/>
</dbReference>
<feature type="transmembrane region" description="Helical" evidence="1">
    <location>
        <begin position="66"/>
        <end position="90"/>
    </location>
</feature>
<name>A0A495ILJ5_9MICO</name>
<dbReference type="EMBL" id="RBKS01000001">
    <property type="protein sequence ID" value="RKR76036.1"/>
    <property type="molecule type" value="Genomic_DNA"/>
</dbReference>
<dbReference type="InterPro" id="IPR007165">
    <property type="entry name" value="Phage_holin_4_2"/>
</dbReference>
<feature type="transmembrane region" description="Helical" evidence="1">
    <location>
        <begin position="102"/>
        <end position="123"/>
    </location>
</feature>
<sequence length="134" mass="14447">MRFFVRLVINAIALWFTTYLVSGVHVTPFGDRSIVPTILTYLLVAFIFGIVNGIVGTVIRVVAFPLYILTLGLISLVVNGLLLLIVAWVSGLIGFGLTVDNLGWGILGALVLAILAWVIGLILRPLFGSVRARA</sequence>
<dbReference type="RefSeq" id="WP_121371952.1">
    <property type="nucleotide sequence ID" value="NZ_RBKS01000001.1"/>
</dbReference>
<evidence type="ECO:0000313" key="2">
    <source>
        <dbReference type="EMBL" id="RKR76036.1"/>
    </source>
</evidence>
<dbReference type="Proteomes" id="UP000280008">
    <property type="component" value="Unassembled WGS sequence"/>
</dbReference>
<reference evidence="2 3" key="1">
    <citation type="submission" date="2018-10" db="EMBL/GenBank/DDBJ databases">
        <title>Sequencing the genomes of 1000 actinobacteria strains.</title>
        <authorList>
            <person name="Klenk H.-P."/>
        </authorList>
    </citation>
    <scope>NUCLEOTIDE SEQUENCE [LARGE SCALE GENOMIC DNA]</scope>
    <source>
        <strain evidence="2 3">DSM 17894</strain>
    </source>
</reference>
<gene>
    <name evidence="2" type="ORF">C8E83_3200</name>
</gene>
<evidence type="ECO:0000256" key="1">
    <source>
        <dbReference type="SAM" id="Phobius"/>
    </source>
</evidence>
<protein>
    <submittedName>
        <fullName evidence="2">Putative membrane protein</fullName>
    </submittedName>
</protein>
<dbReference type="Pfam" id="PF04020">
    <property type="entry name" value="Phage_holin_4_2"/>
    <property type="match status" value="1"/>
</dbReference>
<proteinExistence type="predicted"/>
<dbReference type="AlphaFoldDB" id="A0A495ILJ5"/>
<keyword evidence="3" id="KW-1185">Reference proteome</keyword>
<feature type="transmembrane region" description="Helical" evidence="1">
    <location>
        <begin position="7"/>
        <end position="26"/>
    </location>
</feature>
<feature type="transmembrane region" description="Helical" evidence="1">
    <location>
        <begin position="38"/>
        <end position="59"/>
    </location>
</feature>
<evidence type="ECO:0000313" key="3">
    <source>
        <dbReference type="Proteomes" id="UP000280008"/>
    </source>
</evidence>
<dbReference type="OrthoDB" id="9810847at2"/>
<dbReference type="PANTHER" id="PTHR37309">
    <property type="entry name" value="SLR0284 PROTEIN"/>
    <property type="match status" value="1"/>
</dbReference>
<keyword evidence="1" id="KW-1133">Transmembrane helix</keyword>
<comment type="caution">
    <text evidence="2">The sequence shown here is derived from an EMBL/GenBank/DDBJ whole genome shotgun (WGS) entry which is preliminary data.</text>
</comment>
<keyword evidence="1" id="KW-0812">Transmembrane</keyword>
<accession>A0A495ILJ5</accession>
<organism evidence="2 3">
    <name type="scientific">Frondihabitans australicus</name>
    <dbReference type="NCBI Taxonomy" id="386892"/>
    <lineage>
        <taxon>Bacteria</taxon>
        <taxon>Bacillati</taxon>
        <taxon>Actinomycetota</taxon>
        <taxon>Actinomycetes</taxon>
        <taxon>Micrococcales</taxon>
        <taxon>Microbacteriaceae</taxon>
        <taxon>Frondihabitans</taxon>
    </lineage>
</organism>